<name>A0A174I968_9BACE</name>
<feature type="chain" id="PRO_5008024128" evidence="1">
    <location>
        <begin position="24"/>
        <end position="260"/>
    </location>
</feature>
<dbReference type="AlphaFoldDB" id="A0A174I968"/>
<keyword evidence="1" id="KW-0732">Signal</keyword>
<sequence>MRRIVAYTIILLMSCLCSLSVFASSGQKEDIMSLESEMIVFFQATLEKNYGDKDAVCLFAEALRRYHFNYLLEVDKDRLKRINEKLYTGGILYSYFLDGAILNDSCMLFVPTGVSPSAYRRSDAYRQALKKLQVKDSYSVGLIVDSAKYMYNKAQVEDIPLPLKKREDGFTYWQRELLQAVHPALKVIAKVEDETGGIPPSSVLFGMIANNTENICEGFKDDREVQMFLTLYFWKYLCHFANIDFYTGMDKTKLYLDMRR</sequence>
<evidence type="ECO:0000256" key="1">
    <source>
        <dbReference type="SAM" id="SignalP"/>
    </source>
</evidence>
<dbReference type="STRING" id="338188.ERS852397_02869"/>
<evidence type="ECO:0000313" key="3">
    <source>
        <dbReference type="Proteomes" id="UP000095517"/>
    </source>
</evidence>
<dbReference type="EMBL" id="CYZH01000017">
    <property type="protein sequence ID" value="CUO81770.1"/>
    <property type="molecule type" value="Genomic_DNA"/>
</dbReference>
<organism evidence="2 3">
    <name type="scientific">Bacteroides finegoldii</name>
    <dbReference type="NCBI Taxonomy" id="338188"/>
    <lineage>
        <taxon>Bacteria</taxon>
        <taxon>Pseudomonadati</taxon>
        <taxon>Bacteroidota</taxon>
        <taxon>Bacteroidia</taxon>
        <taxon>Bacteroidales</taxon>
        <taxon>Bacteroidaceae</taxon>
        <taxon>Bacteroides</taxon>
    </lineage>
</organism>
<dbReference type="RefSeq" id="WP_237924765.1">
    <property type="nucleotide sequence ID" value="NZ_CABIXA010000017.1"/>
</dbReference>
<protein>
    <submittedName>
        <fullName evidence="2">Uncharacterized protein</fullName>
    </submittedName>
</protein>
<proteinExistence type="predicted"/>
<accession>A0A174I968</accession>
<feature type="signal peptide" evidence="1">
    <location>
        <begin position="1"/>
        <end position="23"/>
    </location>
</feature>
<gene>
    <name evidence="2" type="ORF">ERS852397_02869</name>
</gene>
<dbReference type="Proteomes" id="UP000095517">
    <property type="component" value="Unassembled WGS sequence"/>
</dbReference>
<dbReference type="PROSITE" id="PS51257">
    <property type="entry name" value="PROKAR_LIPOPROTEIN"/>
    <property type="match status" value="1"/>
</dbReference>
<evidence type="ECO:0000313" key="2">
    <source>
        <dbReference type="EMBL" id="CUO81770.1"/>
    </source>
</evidence>
<reference evidence="2 3" key="1">
    <citation type="submission" date="2015-09" db="EMBL/GenBank/DDBJ databases">
        <authorList>
            <consortium name="Pathogen Informatics"/>
        </authorList>
    </citation>
    <scope>NUCLEOTIDE SEQUENCE [LARGE SCALE GENOMIC DNA]</scope>
    <source>
        <strain evidence="2 3">2789STDY5608840</strain>
    </source>
</reference>